<dbReference type="Proteomes" id="UP001461498">
    <property type="component" value="Unassembled WGS sequence"/>
</dbReference>
<dbReference type="GO" id="GO:0006508">
    <property type="term" value="P:proteolysis"/>
    <property type="evidence" value="ECO:0007669"/>
    <property type="project" value="InterPro"/>
</dbReference>
<comment type="similarity">
    <text evidence="3">Belongs to the peptidase S9C family.</text>
</comment>
<dbReference type="Gene3D" id="3.40.50.1820">
    <property type="entry name" value="alpha/beta hydrolase"/>
    <property type="match status" value="1"/>
</dbReference>
<evidence type="ECO:0000313" key="12">
    <source>
        <dbReference type="Proteomes" id="UP001461498"/>
    </source>
</evidence>
<comment type="catalytic activity">
    <reaction evidence="1">
        <text>Cleavage of an N-acetyl or N-formyl amino acid from the N-terminus of a polypeptide.</text>
        <dbReference type="EC" id="3.4.19.1"/>
    </reaction>
</comment>
<proteinExistence type="inferred from homology"/>
<dbReference type="PANTHER" id="PTHR42776">
    <property type="entry name" value="SERINE PEPTIDASE S9 FAMILY MEMBER"/>
    <property type="match status" value="1"/>
</dbReference>
<feature type="domain" description="Acylamino-acid-releasing enzyme N-terminal" evidence="10">
    <location>
        <begin position="9"/>
        <end position="429"/>
    </location>
</feature>
<dbReference type="InterPro" id="IPR029058">
    <property type="entry name" value="AB_hydrolase_fold"/>
</dbReference>
<evidence type="ECO:0000313" key="11">
    <source>
        <dbReference type="EMBL" id="KAK9512174.1"/>
    </source>
</evidence>
<dbReference type="EMBL" id="JAPXFL010000001">
    <property type="protein sequence ID" value="KAK9512174.1"/>
    <property type="molecule type" value="Genomic_DNA"/>
</dbReference>
<dbReference type="Gene3D" id="2.120.10.30">
    <property type="entry name" value="TolB, C-terminal domain"/>
    <property type="match status" value="1"/>
</dbReference>
<evidence type="ECO:0000256" key="4">
    <source>
        <dbReference type="ARBA" id="ARBA00011881"/>
    </source>
</evidence>
<keyword evidence="7" id="KW-0963">Cytoplasm</keyword>
<dbReference type="GO" id="GO:0005737">
    <property type="term" value="C:cytoplasm"/>
    <property type="evidence" value="ECO:0007669"/>
    <property type="project" value="UniProtKB-SubCell"/>
</dbReference>
<evidence type="ECO:0000256" key="6">
    <source>
        <dbReference type="ARBA" id="ARBA00018421"/>
    </source>
</evidence>
<evidence type="ECO:0000256" key="7">
    <source>
        <dbReference type="ARBA" id="ARBA00022490"/>
    </source>
</evidence>
<dbReference type="Pfam" id="PF00326">
    <property type="entry name" value="Peptidase_S9"/>
    <property type="match status" value="1"/>
</dbReference>
<comment type="subcellular location">
    <subcellularLocation>
        <location evidence="2">Cytoplasm</location>
    </subcellularLocation>
</comment>
<comment type="caution">
    <text evidence="11">The sequence shown here is derived from an EMBL/GenBank/DDBJ whole genome shotgun (WGS) entry which is preliminary data.</text>
</comment>
<accession>A0AAW1DP98</accession>
<dbReference type="Pfam" id="PF19283">
    <property type="entry name" value="APEH_N"/>
    <property type="match status" value="1"/>
</dbReference>
<dbReference type="InterPro" id="IPR011042">
    <property type="entry name" value="6-blade_b-propeller_TolB-like"/>
</dbReference>
<organism evidence="11 12">
    <name type="scientific">Rhynocoris fuscipes</name>
    <dbReference type="NCBI Taxonomy" id="488301"/>
    <lineage>
        <taxon>Eukaryota</taxon>
        <taxon>Metazoa</taxon>
        <taxon>Ecdysozoa</taxon>
        <taxon>Arthropoda</taxon>
        <taxon>Hexapoda</taxon>
        <taxon>Insecta</taxon>
        <taxon>Pterygota</taxon>
        <taxon>Neoptera</taxon>
        <taxon>Paraneoptera</taxon>
        <taxon>Hemiptera</taxon>
        <taxon>Heteroptera</taxon>
        <taxon>Panheteroptera</taxon>
        <taxon>Cimicomorpha</taxon>
        <taxon>Reduviidae</taxon>
        <taxon>Harpactorinae</taxon>
        <taxon>Harpactorini</taxon>
        <taxon>Rhynocoris</taxon>
    </lineage>
</organism>
<dbReference type="SUPFAM" id="SSF82171">
    <property type="entry name" value="DPP6 N-terminal domain-like"/>
    <property type="match status" value="1"/>
</dbReference>
<dbReference type="EC" id="3.4.19.1" evidence="5"/>
<dbReference type="InterPro" id="IPR045550">
    <property type="entry name" value="AARE_N"/>
</dbReference>
<feature type="domain" description="Peptidase S9 prolyl oligopeptidase catalytic" evidence="9">
    <location>
        <begin position="502"/>
        <end position="712"/>
    </location>
</feature>
<gene>
    <name evidence="11" type="ORF">O3M35_000652</name>
</gene>
<name>A0AAW1DP98_9HEMI</name>
<evidence type="ECO:0000256" key="1">
    <source>
        <dbReference type="ARBA" id="ARBA00000721"/>
    </source>
</evidence>
<evidence type="ECO:0000256" key="2">
    <source>
        <dbReference type="ARBA" id="ARBA00004496"/>
    </source>
</evidence>
<comment type="subunit">
    <text evidence="4">Homotetramer.</text>
</comment>
<dbReference type="InterPro" id="IPR001375">
    <property type="entry name" value="Peptidase_S9_cat"/>
</dbReference>
<dbReference type="SUPFAM" id="SSF53474">
    <property type="entry name" value="alpha/beta-Hydrolases"/>
    <property type="match status" value="1"/>
</dbReference>
<dbReference type="GO" id="GO:0004252">
    <property type="term" value="F:serine-type endopeptidase activity"/>
    <property type="evidence" value="ECO:0007669"/>
    <property type="project" value="TreeGrafter"/>
</dbReference>
<dbReference type="PANTHER" id="PTHR42776:SF4">
    <property type="entry name" value="ACYLAMINO-ACID-RELEASING ENZYME"/>
    <property type="match status" value="1"/>
</dbReference>
<keyword evidence="8" id="KW-0378">Hydrolase</keyword>
<evidence type="ECO:0000256" key="3">
    <source>
        <dbReference type="ARBA" id="ARBA00010040"/>
    </source>
</evidence>
<dbReference type="AlphaFoldDB" id="A0AAW1DP98"/>
<evidence type="ECO:0000259" key="9">
    <source>
        <dbReference type="Pfam" id="PF00326"/>
    </source>
</evidence>
<evidence type="ECO:0000259" key="10">
    <source>
        <dbReference type="Pfam" id="PF19283"/>
    </source>
</evidence>
<dbReference type="GO" id="GO:0008242">
    <property type="term" value="F:omega peptidase activity"/>
    <property type="evidence" value="ECO:0007669"/>
    <property type="project" value="UniProtKB-EC"/>
</dbReference>
<evidence type="ECO:0000256" key="5">
    <source>
        <dbReference type="ARBA" id="ARBA00012917"/>
    </source>
</evidence>
<sequence>MAKQVDKIVKLFQKVIRIPTPLSGKIISVSDESATISAIWSQASPDREVNVHSETIHYVDRCHKTVKSFGPIDTTTELLTSYSPSNSYRAVLRDVPSASAKQNKRQILEIWSQNRLWKSFDLLKFEKHGDVYSDGEFGCLEWSPCETKILYVAEKKTPKSEPFLGPGSKKSSEATVGTEYNYLEDWGETLVGKSQPVVAVCDIECEIVEVITDGIPLNSEFGKGWSFGQAVWAPDGASVVCVAWNEKPRRLGLVYCTNRQSYIVHICDVSGTKEIRRLSDNGRAVRSPVFSPDMSKLVWLERDVTGPHHACHRIVKCDWDTKKTTVVLDVVDKEKEIEDKELFYGLYSLSLNRPWMSDSKTLLVSTPQKANAKTFKVDTDTGKITNISGHNELFSEVVLDVSKDLILCWRSSIGLSPALLLGTFNKLNEIEWITILPHSQCNEGYQVDILNLRASRSQDLIRDFSAIYFGPPVDSDVKDVPLIVWPHGGPHSAYSNAYSMLYNFFCQLGFAILLVNYRGSIGAGQSSVDWLPGKVGSSDVEDVHQAALHVLHKYRSQLDPNKTVLFGGSHGGFLVLQLAGQYPSHYKAVAARNPVTFIPQLSTTSDIPDWALVEGGFDYNPLIYELTSEQYEAMRTKSPIAHVDKVTAPVLLLLGKKDLRVPMSQGLAFYHALKARDIKTRAIVYEDNHGLVKVPHVIDFAVNTAVWFLDHISHKLS</sequence>
<protein>
    <recommendedName>
        <fullName evidence="6">Acylamino-acid-releasing enzyme</fullName>
        <ecNumber evidence="5">3.4.19.1</ecNumber>
    </recommendedName>
</protein>
<reference evidence="11 12" key="1">
    <citation type="submission" date="2022-12" db="EMBL/GenBank/DDBJ databases">
        <title>Chromosome-level genome assembly of true bugs.</title>
        <authorList>
            <person name="Ma L."/>
            <person name="Li H."/>
        </authorList>
    </citation>
    <scope>NUCLEOTIDE SEQUENCE [LARGE SCALE GENOMIC DNA]</scope>
    <source>
        <strain evidence="11">Lab_2022b</strain>
    </source>
</reference>
<keyword evidence="12" id="KW-1185">Reference proteome</keyword>
<evidence type="ECO:0000256" key="8">
    <source>
        <dbReference type="ARBA" id="ARBA00022801"/>
    </source>
</evidence>